<gene>
    <name evidence="3" type="ORF">EGH21_01165</name>
</gene>
<comment type="caution">
    <text evidence="3">The sequence shown here is derived from an EMBL/GenBank/DDBJ whole genome shotgun (WGS) entry which is preliminary data.</text>
</comment>
<name>A0AAW4PN34_9EURY</name>
<evidence type="ECO:0000313" key="3">
    <source>
        <dbReference type="EMBL" id="MBX0321629.1"/>
    </source>
</evidence>
<accession>A0AAW4PN34</accession>
<reference evidence="3 4" key="1">
    <citation type="submission" date="2021-06" db="EMBL/GenBank/DDBJ databases">
        <title>Halomicroarcula sp. a new haloarchaeum isolated from saline soil.</title>
        <authorList>
            <person name="Duran-Viseras A."/>
            <person name="Sanchez-Porro C."/>
            <person name="Ventosa A."/>
        </authorList>
    </citation>
    <scope>NUCLEOTIDE SEQUENCE [LARGE SCALE GENOMIC DNA]</scope>
    <source>
        <strain evidence="3 4">F13</strain>
    </source>
</reference>
<evidence type="ECO:0000256" key="1">
    <source>
        <dbReference type="SAM" id="Phobius"/>
    </source>
</evidence>
<evidence type="ECO:0000259" key="2">
    <source>
        <dbReference type="Pfam" id="PF24007"/>
    </source>
</evidence>
<feature type="transmembrane region" description="Helical" evidence="1">
    <location>
        <begin position="75"/>
        <end position="99"/>
    </location>
</feature>
<evidence type="ECO:0000313" key="4">
    <source>
        <dbReference type="Proteomes" id="UP001430377"/>
    </source>
</evidence>
<keyword evidence="1" id="KW-1133">Transmembrane helix</keyword>
<sequence length="162" mass="18224">MVSDGVVASVVLVSVSLSFPCFVYGAYYIIETEPVTWDVLLHHLKFVVTGLVLTTVPMLFWMAPRLPEQLGGLSAVHAYLGLQAYALLLFGGTGIVRIFRAKREHDLYNDYDEDLLLDEIGGDQMSHWRSRLRIGVFGYVVFWMLAYVVGVSRYVLRYVVGG</sequence>
<keyword evidence="4" id="KW-1185">Reference proteome</keyword>
<proteinExistence type="predicted"/>
<protein>
    <recommendedName>
        <fullName evidence="2">DUF7321 domain-containing protein</fullName>
    </recommendedName>
</protein>
<dbReference type="AlphaFoldDB" id="A0AAW4PN34"/>
<dbReference type="Proteomes" id="UP001430377">
    <property type="component" value="Unassembled WGS sequence"/>
</dbReference>
<feature type="transmembrane region" description="Helical" evidence="1">
    <location>
        <begin position="134"/>
        <end position="156"/>
    </location>
</feature>
<keyword evidence="1" id="KW-0812">Transmembrane</keyword>
<dbReference type="Pfam" id="PF24007">
    <property type="entry name" value="DUF7321"/>
    <property type="match status" value="1"/>
</dbReference>
<dbReference type="InterPro" id="IPR055745">
    <property type="entry name" value="DUF7321"/>
</dbReference>
<feature type="transmembrane region" description="Helical" evidence="1">
    <location>
        <begin position="6"/>
        <end position="30"/>
    </location>
</feature>
<feature type="transmembrane region" description="Helical" evidence="1">
    <location>
        <begin position="42"/>
        <end position="63"/>
    </location>
</feature>
<dbReference type="EMBL" id="RKLR01000001">
    <property type="protein sequence ID" value="MBX0321629.1"/>
    <property type="molecule type" value="Genomic_DNA"/>
</dbReference>
<feature type="domain" description="DUF7321" evidence="2">
    <location>
        <begin position="5"/>
        <end position="159"/>
    </location>
</feature>
<organism evidence="3 4">
    <name type="scientific">Haloarcula rubra</name>
    <dbReference type="NCBI Taxonomy" id="2487747"/>
    <lineage>
        <taxon>Archaea</taxon>
        <taxon>Methanobacteriati</taxon>
        <taxon>Methanobacteriota</taxon>
        <taxon>Stenosarchaea group</taxon>
        <taxon>Halobacteria</taxon>
        <taxon>Halobacteriales</taxon>
        <taxon>Haloarculaceae</taxon>
        <taxon>Haloarcula</taxon>
    </lineage>
</organism>
<dbReference type="RefSeq" id="WP_220616644.1">
    <property type="nucleotide sequence ID" value="NZ_RKLR01000001.1"/>
</dbReference>
<keyword evidence="1" id="KW-0472">Membrane</keyword>